<feature type="repeat" description="ANK" evidence="3">
    <location>
        <begin position="312"/>
        <end position="344"/>
    </location>
</feature>
<dbReference type="InterPro" id="IPR029063">
    <property type="entry name" value="SAM-dependent_MTases_sf"/>
</dbReference>
<feature type="repeat" description="ANK" evidence="3">
    <location>
        <begin position="1025"/>
        <end position="1057"/>
    </location>
</feature>
<keyword evidence="2 3" id="KW-0040">ANK repeat</keyword>
<dbReference type="Gene3D" id="3.40.50.12710">
    <property type="match status" value="1"/>
</dbReference>
<feature type="repeat" description="ANK" evidence="3">
    <location>
        <begin position="888"/>
        <end position="914"/>
    </location>
</feature>
<dbReference type="InterPro" id="IPR002110">
    <property type="entry name" value="Ankyrin_rpt"/>
</dbReference>
<dbReference type="InterPro" id="IPR036770">
    <property type="entry name" value="Ankyrin_rpt-contain_sf"/>
</dbReference>
<gene>
    <name evidence="6" type="primary">ANK1</name>
    <name evidence="6" type="ORF">AK812_SmicGene21697</name>
</gene>
<reference evidence="6 7" key="1">
    <citation type="submission" date="2016-02" db="EMBL/GenBank/DDBJ databases">
        <title>Genome analysis of coral dinoflagellate symbionts highlights evolutionary adaptations to a symbiotic lifestyle.</title>
        <authorList>
            <person name="Aranda M."/>
            <person name="Li Y."/>
            <person name="Liew Y.J."/>
            <person name="Baumgarten S."/>
            <person name="Simakov O."/>
            <person name="Wilson M."/>
            <person name="Piel J."/>
            <person name="Ashoor H."/>
            <person name="Bougouffa S."/>
            <person name="Bajic V.B."/>
            <person name="Ryu T."/>
            <person name="Ravasi T."/>
            <person name="Bayer T."/>
            <person name="Micklem G."/>
            <person name="Kim H."/>
            <person name="Bhak J."/>
            <person name="Lajeunesse T.C."/>
            <person name="Voolstra C.R."/>
        </authorList>
    </citation>
    <scope>NUCLEOTIDE SEQUENCE [LARGE SCALE GENOMIC DNA]</scope>
    <source>
        <strain evidence="6 7">CCMP2467</strain>
    </source>
</reference>
<feature type="repeat" description="ANK" evidence="3">
    <location>
        <begin position="992"/>
        <end position="1024"/>
    </location>
</feature>
<feature type="repeat" description="ANK" evidence="3">
    <location>
        <begin position="593"/>
        <end position="625"/>
    </location>
</feature>
<comment type="caution">
    <text evidence="6">The sequence shown here is derived from an EMBL/GenBank/DDBJ whole genome shotgun (WGS) entry which is preliminary data.</text>
</comment>
<dbReference type="PANTHER" id="PTHR24123">
    <property type="entry name" value="ANKYRIN REPEAT-CONTAINING"/>
    <property type="match status" value="1"/>
</dbReference>
<dbReference type="PROSITE" id="PS50088">
    <property type="entry name" value="ANK_REPEAT"/>
    <property type="match status" value="14"/>
</dbReference>
<keyword evidence="5" id="KW-0732">Signal</keyword>
<dbReference type="SMART" id="SM00248">
    <property type="entry name" value="ANK"/>
    <property type="match status" value="17"/>
</dbReference>
<feature type="chain" id="PRO_5012005646" evidence="5">
    <location>
        <begin position="21"/>
        <end position="1631"/>
    </location>
</feature>
<organism evidence="6 7">
    <name type="scientific">Symbiodinium microadriaticum</name>
    <name type="common">Dinoflagellate</name>
    <name type="synonym">Zooxanthella microadriatica</name>
    <dbReference type="NCBI Taxonomy" id="2951"/>
    <lineage>
        <taxon>Eukaryota</taxon>
        <taxon>Sar</taxon>
        <taxon>Alveolata</taxon>
        <taxon>Dinophyceae</taxon>
        <taxon>Suessiales</taxon>
        <taxon>Symbiodiniaceae</taxon>
        <taxon>Symbiodinium</taxon>
    </lineage>
</organism>
<sequence>MPLRLLVLLSCCAWSSDAEAQEDIVVAAAEAVETAKAAHSGRRPAHSYAPPDVSSDVCWVGDYSKDQCCQGDSSTHADCWDDLYSYEECCPNADCWDGSKFTYAHCCDLQHGPTGHTGCWSGDYTYEHCCLANRSSQSWVDIFVRGIDTDQFYGMDEFYTDAQYGGDFGYYSTGRVLGKSDGKTAQEFAHYTTYPMALSPHFGRVLCRLVFIMWLQLKERAPYRVVEMGAGFAEGASEMSRDGQQRVLFHGENLEDAAMLTSPMDLTLVLLPFADVPQTQVDELAVAARRGSATQVESMLHLPQHPDLPHSDGRTPLRMATIEGHVEVVRLLLEAGADKNATGNNGATALMTASQRGHVEVVRLLLEAGVDKNATNDNGSTALKTASQGSHVEVVRLLLEAGADKDAADKGGFTALMAACFENENVEVVRLLLEAGANKNVPDKAWMAASLAGHDEVERELQKAGASRNGRLPIFGPRQRPTRVRYPGVHQAERTGPGPIGVEDAVKLDSPMDLDLVLLPYADVSQEQVAELSAAAMQGFVSKVESMMQLPQDPDLFGTGQRPALTIASDQGHIDVVRLLLEAGGDTNLPDSNGFTAVMIAARRGRVENVRLLLEAGADVNLANNNNNGSTALMIAAEQGHVEVVSLLLDAGADINLANNNGLTASMLAADQGHVEVARLLVEAVGNSSRAHVDVAHLLFEAGADKNLADQRFVAAFEYVIMERSPALARRQRERGLKVVPGDAQRQARCLAFRFTPICYQGPLLLPCHCSLRIPHLTKMLNLTMLSGQALARIAVGEVQDVKGLKQHLNQVYGLPSRFRQRVLFNGESLKDTVKLDSPMNLDLVLLTLADVSQKQVNYLAAAAMQGSVSQVEAMMQLHQDPDGIGTSGQTALLIASEEGHVEVVRVLLDAGAEKDLIIVDSDDGIPRTALRLASEQGRVQVVRLLLEAGADRNLAGIDGSTALTTASRQGHVEVVRLLLEAGADKDLAESNGSTALMITSRQGYAEVVLLLLKADADTSLAIKSFSTALTTASRQGHVEVVRLLLEAGADNDLVGSRFSTALTIATRRGHVEVVRWLLADHAIKDLVDHSFVEANGFTALTLAAAQGHLEVTRLLLEAHADSNSSDGRGLTALTTASRHGKVAVVSLLLEARADINLADSNGFTALMIASQYGHVELVGLLDSCAPVLKALATSEACGLGHQAAKSAECQANEDVRHAQHCVVAGGERDYRSFCMGDFTRTRGTSNVRKAKRAQKQNSWSSCAGSSRFVAALMVPLVSEQLPGSRMRLLRSATLTKIDLRWESVPDFHEWEVLPYERKSPVHYFLLRNDLLGGVCLNYHRAGGLVGVGRWNASSCRNSEETAAVFFEPFPMSPSDSVLFGVALDQLVLTCPELQKRAWQELRLVHIISQGALREITKALRHSQERIDALTLDLVGYTHEVFCRVANSSVGQAARRCMPTGSCLALVIALSQMLKLGSMHPYSIHACLGERCLRQLITDEDDLSPLQSSLERLSEVPALVLDDPAKLRQLYPQHRCVHGSLLRRTLPGMQRRSPLTAWCSDLSALSISCHLYVEPMRKADRRFGHWLLPPLWAPAAQLRAPPTKFHSASRGAACLILKRQLRRSSAGHCRK</sequence>
<evidence type="ECO:0000256" key="1">
    <source>
        <dbReference type="ARBA" id="ARBA00022737"/>
    </source>
</evidence>
<dbReference type="Pfam" id="PF12796">
    <property type="entry name" value="Ank_2"/>
    <property type="match status" value="6"/>
</dbReference>
<dbReference type="EMBL" id="LSRX01000480">
    <property type="protein sequence ID" value="OLP96092.1"/>
    <property type="molecule type" value="Genomic_DNA"/>
</dbReference>
<feature type="repeat" description="ANK" evidence="3">
    <location>
        <begin position="926"/>
        <end position="958"/>
    </location>
</feature>
<dbReference type="Pfam" id="PF13637">
    <property type="entry name" value="Ank_4"/>
    <property type="match status" value="2"/>
</dbReference>
<dbReference type="SUPFAM" id="SSF53335">
    <property type="entry name" value="S-adenosyl-L-methionine-dependent methyltransferases"/>
    <property type="match status" value="1"/>
</dbReference>
<feature type="repeat" description="ANK" evidence="3">
    <location>
        <begin position="1096"/>
        <end position="1128"/>
    </location>
</feature>
<feature type="signal peptide" evidence="5">
    <location>
        <begin position="1"/>
        <end position="20"/>
    </location>
</feature>
<keyword evidence="1" id="KW-0677">Repeat</keyword>
<dbReference type="PRINTS" id="PR01415">
    <property type="entry name" value="ANKYRIN"/>
</dbReference>
<evidence type="ECO:0000256" key="3">
    <source>
        <dbReference type="PROSITE-ProRule" id="PRU00023"/>
    </source>
</evidence>
<protein>
    <submittedName>
        <fullName evidence="6">Ankyrin-1</fullName>
    </submittedName>
</protein>
<evidence type="ECO:0000313" key="6">
    <source>
        <dbReference type="EMBL" id="OLP96092.1"/>
    </source>
</evidence>
<feature type="repeat" description="ANK" evidence="3">
    <location>
        <begin position="560"/>
        <end position="592"/>
    </location>
</feature>
<dbReference type="SUPFAM" id="SSF48403">
    <property type="entry name" value="Ankyrin repeat"/>
    <property type="match status" value="3"/>
</dbReference>
<dbReference type="InterPro" id="IPR051165">
    <property type="entry name" value="Multifunctional_ANK_Repeat"/>
</dbReference>
<evidence type="ECO:0000256" key="2">
    <source>
        <dbReference type="ARBA" id="ARBA00023043"/>
    </source>
</evidence>
<feature type="region of interest" description="Disordered" evidence="4">
    <location>
        <begin position="463"/>
        <end position="482"/>
    </location>
</feature>
<dbReference type="Gene3D" id="1.25.40.20">
    <property type="entry name" value="Ankyrin repeat-containing domain"/>
    <property type="match status" value="7"/>
</dbReference>
<feature type="repeat" description="ANK" evidence="3">
    <location>
        <begin position="378"/>
        <end position="410"/>
    </location>
</feature>
<proteinExistence type="predicted"/>
<dbReference type="PANTHER" id="PTHR24123:SF33">
    <property type="entry name" value="PROTEIN HOS4"/>
    <property type="match status" value="1"/>
</dbReference>
<keyword evidence="7" id="KW-1185">Reference proteome</keyword>
<evidence type="ECO:0000256" key="4">
    <source>
        <dbReference type="SAM" id="MobiDB-lite"/>
    </source>
</evidence>
<evidence type="ECO:0000256" key="5">
    <source>
        <dbReference type="SAM" id="SignalP"/>
    </source>
</evidence>
<feature type="repeat" description="ANK" evidence="3">
    <location>
        <begin position="411"/>
        <end position="444"/>
    </location>
</feature>
<accession>A0A1Q9DLP3</accession>
<feature type="repeat" description="ANK" evidence="3">
    <location>
        <begin position="959"/>
        <end position="991"/>
    </location>
</feature>
<feature type="repeat" description="ANK" evidence="3">
    <location>
        <begin position="1129"/>
        <end position="1161"/>
    </location>
</feature>
<feature type="repeat" description="ANK" evidence="3">
    <location>
        <begin position="345"/>
        <end position="377"/>
    </location>
</feature>
<name>A0A1Q9DLP3_SYMMI</name>
<evidence type="ECO:0000313" key="7">
    <source>
        <dbReference type="Proteomes" id="UP000186817"/>
    </source>
</evidence>
<dbReference type="OrthoDB" id="20872at2759"/>
<dbReference type="InterPro" id="IPR038375">
    <property type="entry name" value="NDUFAF7_sf"/>
</dbReference>
<feature type="repeat" description="ANK" evidence="3">
    <location>
        <begin position="628"/>
        <end position="660"/>
    </location>
</feature>
<dbReference type="PROSITE" id="PS50297">
    <property type="entry name" value="ANK_REP_REGION"/>
    <property type="match status" value="14"/>
</dbReference>
<dbReference type="Proteomes" id="UP000186817">
    <property type="component" value="Unassembled WGS sequence"/>
</dbReference>